<dbReference type="InterPro" id="IPR009000">
    <property type="entry name" value="Transl_B-barrel_sf"/>
</dbReference>
<protein>
    <recommendedName>
        <fullName evidence="3">Translation elongation factor-like protein</fullName>
    </recommendedName>
</protein>
<gene>
    <name evidence="1" type="ORF">COV55_02500</name>
</gene>
<organism evidence="1 2">
    <name type="scientific">Candidatus Komeilibacteria bacterium CG11_big_fil_rev_8_21_14_0_20_36_20</name>
    <dbReference type="NCBI Taxonomy" id="1974477"/>
    <lineage>
        <taxon>Bacteria</taxon>
        <taxon>Candidatus Komeiliibacteriota</taxon>
    </lineage>
</organism>
<evidence type="ECO:0000313" key="2">
    <source>
        <dbReference type="Proteomes" id="UP000230564"/>
    </source>
</evidence>
<evidence type="ECO:0000313" key="1">
    <source>
        <dbReference type="EMBL" id="PIR06818.1"/>
    </source>
</evidence>
<evidence type="ECO:0008006" key="3">
    <source>
        <dbReference type="Google" id="ProtNLM"/>
    </source>
</evidence>
<sequence>MAEKLIGKVIHYFDKIGVAVVKIDKGNLAVGDTIHILRGERDFQQQVESLQVEKEQVNKIKSGEEAGMKVDQPVKPGDAIYKI</sequence>
<dbReference type="EMBL" id="PCWQ01000009">
    <property type="protein sequence ID" value="PIR06818.1"/>
    <property type="molecule type" value="Genomic_DNA"/>
</dbReference>
<dbReference type="Proteomes" id="UP000230564">
    <property type="component" value="Unassembled WGS sequence"/>
</dbReference>
<dbReference type="AlphaFoldDB" id="A0A2H0ND49"/>
<dbReference type="SUPFAM" id="SSF50447">
    <property type="entry name" value="Translation proteins"/>
    <property type="match status" value="1"/>
</dbReference>
<proteinExistence type="predicted"/>
<name>A0A2H0ND49_9BACT</name>
<reference evidence="1 2" key="1">
    <citation type="submission" date="2017-09" db="EMBL/GenBank/DDBJ databases">
        <title>Depth-based differentiation of microbial function through sediment-hosted aquifers and enrichment of novel symbionts in the deep terrestrial subsurface.</title>
        <authorList>
            <person name="Probst A.J."/>
            <person name="Ladd B."/>
            <person name="Jarett J.K."/>
            <person name="Geller-Mcgrath D.E."/>
            <person name="Sieber C.M."/>
            <person name="Emerson J.B."/>
            <person name="Anantharaman K."/>
            <person name="Thomas B.C."/>
            <person name="Malmstrom R."/>
            <person name="Stieglmeier M."/>
            <person name="Klingl A."/>
            <person name="Woyke T."/>
            <person name="Ryan C.M."/>
            <person name="Banfield J.F."/>
        </authorList>
    </citation>
    <scope>NUCLEOTIDE SEQUENCE [LARGE SCALE GENOMIC DNA]</scope>
    <source>
        <strain evidence="1">CG11_big_fil_rev_8_21_14_0_20_36_20</strain>
    </source>
</reference>
<dbReference type="Gene3D" id="2.40.30.10">
    <property type="entry name" value="Translation factors"/>
    <property type="match status" value="1"/>
</dbReference>
<accession>A0A2H0ND49</accession>
<comment type="caution">
    <text evidence="1">The sequence shown here is derived from an EMBL/GenBank/DDBJ whole genome shotgun (WGS) entry which is preliminary data.</text>
</comment>